<reference evidence="1 2" key="1">
    <citation type="journal article" date="2014" name="BMC Genomics">
        <title>Genome and secretome analysis of the hemibiotrophic fungal pathogen, Moniliophthora roreri, which causes frosty pod rot disease of cacao: mechanisms of the biotrophic and necrotrophic phases.</title>
        <authorList>
            <person name="Meinhardt L.W."/>
            <person name="Costa G.G.L."/>
            <person name="Thomazella D.P.T."/>
            <person name="Teixeira P.J.P.L."/>
            <person name="Carazzolle M.F."/>
            <person name="Schuster S.C."/>
            <person name="Carlson J.E."/>
            <person name="Guiltinan M.J."/>
            <person name="Mieczkowski P."/>
            <person name="Farmer A."/>
            <person name="Ramaraj T."/>
            <person name="Crozier J."/>
            <person name="Davis R.E."/>
            <person name="Shao J."/>
            <person name="Melnick R.L."/>
            <person name="Pereira G.A.G."/>
            <person name="Bailey B.A."/>
        </authorList>
    </citation>
    <scope>NUCLEOTIDE SEQUENCE [LARGE SCALE GENOMIC DNA]</scope>
    <source>
        <strain evidence="1 2">MCA 2997</strain>
    </source>
</reference>
<organism evidence="1 2">
    <name type="scientific">Moniliophthora roreri (strain MCA 2997)</name>
    <name type="common">Cocoa frosty pod rot fungus</name>
    <name type="synonym">Crinipellis roreri</name>
    <dbReference type="NCBI Taxonomy" id="1381753"/>
    <lineage>
        <taxon>Eukaryota</taxon>
        <taxon>Fungi</taxon>
        <taxon>Dikarya</taxon>
        <taxon>Basidiomycota</taxon>
        <taxon>Agaricomycotina</taxon>
        <taxon>Agaricomycetes</taxon>
        <taxon>Agaricomycetidae</taxon>
        <taxon>Agaricales</taxon>
        <taxon>Marasmiineae</taxon>
        <taxon>Marasmiaceae</taxon>
        <taxon>Moniliophthora</taxon>
    </lineage>
</organism>
<dbReference type="HOGENOM" id="CLU_1787313_0_0_1"/>
<comment type="caution">
    <text evidence="1">The sequence shown here is derived from an EMBL/GenBank/DDBJ whole genome shotgun (WGS) entry which is preliminary data.</text>
</comment>
<sequence length="145" mass="16195">MPLIPVPQNDHALQRLINVPRQRSTHTGPRNVTRLLSGQSTGYYEHPSNQDQTSLSTPCISFLGTKSCHIHSNQTIIPAAELLPILLDFQSCKAVNSTSWVLEDTRRAMTRNPTYNVAFRALSCMTSDDQRTSRNIRSSNDDVDG</sequence>
<dbReference type="KEGG" id="mrr:Moror_13291"/>
<name>V2WCW3_MONRO</name>
<gene>
    <name evidence="1" type="ORF">Moror_13291</name>
</gene>
<dbReference type="EMBL" id="AWSO01001253">
    <property type="protein sequence ID" value="ESK84648.1"/>
    <property type="molecule type" value="Genomic_DNA"/>
</dbReference>
<dbReference type="AlphaFoldDB" id="V2WCW3"/>
<evidence type="ECO:0000313" key="1">
    <source>
        <dbReference type="EMBL" id="ESK84648.1"/>
    </source>
</evidence>
<proteinExistence type="predicted"/>
<evidence type="ECO:0000313" key="2">
    <source>
        <dbReference type="Proteomes" id="UP000017559"/>
    </source>
</evidence>
<accession>V2WCW3</accession>
<protein>
    <submittedName>
        <fullName evidence="1">Uncharacterized protein</fullName>
    </submittedName>
</protein>
<dbReference type="Proteomes" id="UP000017559">
    <property type="component" value="Unassembled WGS sequence"/>
</dbReference>
<keyword evidence="2" id="KW-1185">Reference proteome</keyword>